<name>A0A815H0R5_9BILA</name>
<keyword evidence="3" id="KW-1185">Reference proteome</keyword>
<sequence>EQRKRDLFKLLFSPYNMPTVGEFLQPVQRRPQSSSVQSPIQKNSEISSIIERSLSKSNGEHVNLELKSVPEISSKYMGPCGG</sequence>
<organism evidence="1 3">
    <name type="scientific">Didymodactylos carnosus</name>
    <dbReference type="NCBI Taxonomy" id="1234261"/>
    <lineage>
        <taxon>Eukaryota</taxon>
        <taxon>Metazoa</taxon>
        <taxon>Spiralia</taxon>
        <taxon>Gnathifera</taxon>
        <taxon>Rotifera</taxon>
        <taxon>Eurotatoria</taxon>
        <taxon>Bdelloidea</taxon>
        <taxon>Philodinida</taxon>
        <taxon>Philodinidae</taxon>
        <taxon>Didymodactylos</taxon>
    </lineage>
</organism>
<dbReference type="Proteomes" id="UP000681722">
    <property type="component" value="Unassembled WGS sequence"/>
</dbReference>
<protein>
    <submittedName>
        <fullName evidence="1">Uncharacterized protein</fullName>
    </submittedName>
</protein>
<proteinExistence type="predicted"/>
<dbReference type="Proteomes" id="UP000663829">
    <property type="component" value="Unassembled WGS sequence"/>
</dbReference>
<evidence type="ECO:0000313" key="2">
    <source>
        <dbReference type="EMBL" id="CAF4215018.1"/>
    </source>
</evidence>
<dbReference type="AlphaFoldDB" id="A0A815H0R5"/>
<comment type="caution">
    <text evidence="1">The sequence shown here is derived from an EMBL/GenBank/DDBJ whole genome shotgun (WGS) entry which is preliminary data.</text>
</comment>
<feature type="non-terminal residue" evidence="1">
    <location>
        <position position="1"/>
    </location>
</feature>
<evidence type="ECO:0000313" key="3">
    <source>
        <dbReference type="Proteomes" id="UP000663829"/>
    </source>
</evidence>
<evidence type="ECO:0000313" key="1">
    <source>
        <dbReference type="EMBL" id="CAF1347725.1"/>
    </source>
</evidence>
<gene>
    <name evidence="1" type="ORF">GPM918_LOCUS30749</name>
    <name evidence="2" type="ORF">SRO942_LOCUS31375</name>
</gene>
<dbReference type="EMBL" id="CAJOBC010062624">
    <property type="protein sequence ID" value="CAF4215018.1"/>
    <property type="molecule type" value="Genomic_DNA"/>
</dbReference>
<dbReference type="EMBL" id="CAJNOQ010014748">
    <property type="protein sequence ID" value="CAF1347725.1"/>
    <property type="molecule type" value="Genomic_DNA"/>
</dbReference>
<accession>A0A815H0R5</accession>
<reference evidence="1" key="1">
    <citation type="submission" date="2021-02" db="EMBL/GenBank/DDBJ databases">
        <authorList>
            <person name="Nowell W R."/>
        </authorList>
    </citation>
    <scope>NUCLEOTIDE SEQUENCE</scope>
</reference>